<dbReference type="GO" id="GO:0061617">
    <property type="term" value="C:MICOS complex"/>
    <property type="evidence" value="ECO:0007669"/>
    <property type="project" value="TreeGrafter"/>
</dbReference>
<proteinExistence type="inferred from homology"/>
<dbReference type="EMBL" id="JANBQB010001880">
    <property type="protein sequence ID" value="KAJ1969815.1"/>
    <property type="molecule type" value="Genomic_DNA"/>
</dbReference>
<evidence type="ECO:0000256" key="8">
    <source>
        <dbReference type="ARBA" id="ARBA00023136"/>
    </source>
</evidence>
<evidence type="ECO:0000313" key="14">
    <source>
        <dbReference type="Proteomes" id="UP001151582"/>
    </source>
</evidence>
<feature type="non-terminal residue" evidence="13">
    <location>
        <position position="1"/>
    </location>
</feature>
<keyword evidence="14" id="KW-1185">Reference proteome</keyword>
<keyword evidence="11" id="KW-0175">Coiled coil</keyword>
<gene>
    <name evidence="13" type="ORF">H4R34_006127</name>
</gene>
<evidence type="ECO:0000256" key="10">
    <source>
        <dbReference type="RuleBase" id="RU363000"/>
    </source>
</evidence>
<dbReference type="AlphaFoldDB" id="A0A9W8E9A6"/>
<evidence type="ECO:0000256" key="5">
    <source>
        <dbReference type="ARBA" id="ARBA00022792"/>
    </source>
</evidence>
<evidence type="ECO:0000313" key="13">
    <source>
        <dbReference type="EMBL" id="KAJ1969815.1"/>
    </source>
</evidence>
<feature type="compositionally biased region" description="Polar residues" evidence="12">
    <location>
        <begin position="19"/>
        <end position="37"/>
    </location>
</feature>
<keyword evidence="8" id="KW-0472">Membrane</keyword>
<dbReference type="PANTHER" id="PTHR15415:SF7">
    <property type="entry name" value="MICOS COMPLEX SUBUNIT MIC60"/>
    <property type="match status" value="1"/>
</dbReference>
<evidence type="ECO:0000256" key="6">
    <source>
        <dbReference type="ARBA" id="ARBA00022989"/>
    </source>
</evidence>
<keyword evidence="7 10" id="KW-0496">Mitochondrion</keyword>
<accession>A0A9W8E9A6</accession>
<keyword evidence="4 10" id="KW-0812">Transmembrane</keyword>
<dbReference type="GO" id="GO:0042407">
    <property type="term" value="P:cristae formation"/>
    <property type="evidence" value="ECO:0007669"/>
    <property type="project" value="TreeGrafter"/>
</dbReference>
<evidence type="ECO:0000256" key="7">
    <source>
        <dbReference type="ARBA" id="ARBA00023128"/>
    </source>
</evidence>
<sequence length="406" mass="45400">QSLNQPAAPPKDSAKQAAPTASPTSQAVPPVSTHKTNPLDTVQLHYEIPVSESASPIVMELSRTIGQLVDVINTQTGGLSSQESRDAVLAVSEELAKLETQLATLKSSTNEELDASLAEQNERFQDLLAQSQRAVQETLDEQAEEYRHKLASEKRLWRDTYQQTLQESLDEQRGFLYRQFNRLVRFRVDQERGGRLAQMDRITALLRELEQVSRANADILRKQAQATRMNQALLAVRQTVDQMPHQTAFDTEFQALCKLTRQAQDSYPASAAALATVDSRVADQGIETLVDLQQRFDTVRSQVRRVALVPEDGGMLSHVMAWTLSKIMFAKQGLVAGQDVEATLSRAEHYLQQADLDSATRELNQLSGWSKQVSQDWVEAARQHLTLKQALLVVETELMMNQINLA</sequence>
<dbReference type="Pfam" id="PF09731">
    <property type="entry name" value="Mitofilin"/>
    <property type="match status" value="1"/>
</dbReference>
<feature type="region of interest" description="Disordered" evidence="12">
    <location>
        <begin position="1"/>
        <end position="37"/>
    </location>
</feature>
<comment type="similarity">
    <text evidence="2 10">Belongs to the MICOS complex subunit Mic60 family.</text>
</comment>
<feature type="coiled-coil region" evidence="11">
    <location>
        <begin position="88"/>
        <end position="156"/>
    </location>
</feature>
<dbReference type="OrthoDB" id="10261039at2759"/>
<reference evidence="13" key="1">
    <citation type="submission" date="2022-07" db="EMBL/GenBank/DDBJ databases">
        <title>Phylogenomic reconstructions and comparative analyses of Kickxellomycotina fungi.</title>
        <authorList>
            <person name="Reynolds N.K."/>
            <person name="Stajich J.E."/>
            <person name="Barry K."/>
            <person name="Grigoriev I.V."/>
            <person name="Crous P."/>
            <person name="Smith M.E."/>
        </authorList>
    </citation>
    <scope>NUCLEOTIDE SEQUENCE</scope>
    <source>
        <strain evidence="13">RSA 567</strain>
    </source>
</reference>
<dbReference type="Proteomes" id="UP001151582">
    <property type="component" value="Unassembled WGS sequence"/>
</dbReference>
<organism evidence="13 14">
    <name type="scientific">Dimargaris verticillata</name>
    <dbReference type="NCBI Taxonomy" id="2761393"/>
    <lineage>
        <taxon>Eukaryota</taxon>
        <taxon>Fungi</taxon>
        <taxon>Fungi incertae sedis</taxon>
        <taxon>Zoopagomycota</taxon>
        <taxon>Kickxellomycotina</taxon>
        <taxon>Dimargaritomycetes</taxon>
        <taxon>Dimargaritales</taxon>
        <taxon>Dimargaritaceae</taxon>
        <taxon>Dimargaris</taxon>
    </lineage>
</organism>
<comment type="subunit">
    <text evidence="10">Component of the mitochondrial contact site and cristae organizing system (MICOS) complex.</text>
</comment>
<evidence type="ECO:0000256" key="1">
    <source>
        <dbReference type="ARBA" id="ARBA00004434"/>
    </source>
</evidence>
<evidence type="ECO:0000256" key="3">
    <source>
        <dbReference type="ARBA" id="ARBA00018116"/>
    </source>
</evidence>
<keyword evidence="6" id="KW-1133">Transmembrane helix</keyword>
<evidence type="ECO:0000256" key="4">
    <source>
        <dbReference type="ARBA" id="ARBA00022692"/>
    </source>
</evidence>
<comment type="subcellular location">
    <subcellularLocation>
        <location evidence="1 10">Mitochondrion inner membrane</location>
        <topology evidence="1 10">Single-pass membrane protein</topology>
    </subcellularLocation>
</comment>
<name>A0A9W8E9A6_9FUNG</name>
<evidence type="ECO:0000256" key="2">
    <source>
        <dbReference type="ARBA" id="ARBA00010877"/>
    </source>
</evidence>
<protein>
    <recommendedName>
        <fullName evidence="3 10">MICOS complex subunit MIC60</fullName>
    </recommendedName>
    <alternativeName>
        <fullName evidence="10">Mitofilin</fullName>
    </alternativeName>
</protein>
<comment type="caution">
    <text evidence="13">The sequence shown here is derived from an EMBL/GenBank/DDBJ whole genome shotgun (WGS) entry which is preliminary data.</text>
</comment>
<comment type="function">
    <text evidence="9">Component of the MICOS complex, a large protein complex of the mitochondrial inner membrane that plays crucial roles in the maintenance of crista junctions, inner membrane architecture, and formation of contact sites to the outer membrane. Plays a role in keeping cristae membranes connected to the inner boundary membrane. Also promotes protein import via the mitochondrial intermembrane space assembly (MIA) pathway.</text>
</comment>
<dbReference type="InterPro" id="IPR019133">
    <property type="entry name" value="MIC60"/>
</dbReference>
<evidence type="ECO:0000256" key="12">
    <source>
        <dbReference type="SAM" id="MobiDB-lite"/>
    </source>
</evidence>
<evidence type="ECO:0000256" key="11">
    <source>
        <dbReference type="SAM" id="Coils"/>
    </source>
</evidence>
<keyword evidence="5 10" id="KW-0999">Mitochondrion inner membrane</keyword>
<evidence type="ECO:0000256" key="9">
    <source>
        <dbReference type="ARBA" id="ARBA00025571"/>
    </source>
</evidence>
<dbReference type="PANTHER" id="PTHR15415">
    <property type="entry name" value="MITOFILIN"/>
    <property type="match status" value="1"/>
</dbReference>